<evidence type="ECO:0000256" key="7">
    <source>
        <dbReference type="PROSITE-ProRule" id="PRU00108"/>
    </source>
</evidence>
<keyword evidence="12" id="KW-1185">Reference proteome</keyword>
<dbReference type="PRINTS" id="PR00024">
    <property type="entry name" value="HOMEOBOX"/>
</dbReference>
<dbReference type="InterPro" id="IPR001356">
    <property type="entry name" value="HD"/>
</dbReference>
<feature type="DNA-binding region" description="Homeobox" evidence="7">
    <location>
        <begin position="201"/>
        <end position="260"/>
    </location>
</feature>
<dbReference type="EMBL" id="WVUK01000062">
    <property type="protein sequence ID" value="KAF7490850.1"/>
    <property type="molecule type" value="Genomic_DNA"/>
</dbReference>
<gene>
    <name evidence="10" type="ORF">SSS_8229</name>
</gene>
<dbReference type="GO" id="GO:0005634">
    <property type="term" value="C:nucleus"/>
    <property type="evidence" value="ECO:0007669"/>
    <property type="project" value="UniProtKB-SubCell"/>
</dbReference>
<reference evidence="12" key="1">
    <citation type="journal article" date="2020" name="PLoS Negl. Trop. Dis.">
        <title>High-quality nuclear genome for Sarcoptes scabiei-A critical resource for a neglected parasite.</title>
        <authorList>
            <person name="Korhonen P.K."/>
            <person name="Gasser R.B."/>
            <person name="Ma G."/>
            <person name="Wang T."/>
            <person name="Stroehlein A.J."/>
            <person name="Young N.D."/>
            <person name="Ang C.S."/>
            <person name="Fernando D.D."/>
            <person name="Lu H.C."/>
            <person name="Taylor S."/>
            <person name="Reynolds S.L."/>
            <person name="Mofiz E."/>
            <person name="Najaraj S.H."/>
            <person name="Gowda H."/>
            <person name="Madugundu A."/>
            <person name="Renuse S."/>
            <person name="Holt D."/>
            <person name="Pandey A."/>
            <person name="Papenfuss A.T."/>
            <person name="Fischer K."/>
        </authorList>
    </citation>
    <scope>NUCLEOTIDE SEQUENCE [LARGE SCALE GENOMIC DNA]</scope>
</reference>
<name>A0A834R729_SARSC</name>
<comment type="subcellular location">
    <subcellularLocation>
        <location evidence="1 7 8">Nucleus</location>
    </subcellularLocation>
</comment>
<keyword evidence="3 7" id="KW-0238">DNA-binding</keyword>
<evidence type="ECO:0000256" key="8">
    <source>
        <dbReference type="RuleBase" id="RU000682"/>
    </source>
</evidence>
<accession>A0A834R729</accession>
<dbReference type="PANTHER" id="PTHR24338:SF0">
    <property type="entry name" value="MUSCLE SEGMENTATION HOMEOBOX"/>
    <property type="match status" value="1"/>
</dbReference>
<dbReference type="Pfam" id="PF00046">
    <property type="entry name" value="Homeodomain"/>
    <property type="match status" value="1"/>
</dbReference>
<evidence type="ECO:0000256" key="2">
    <source>
        <dbReference type="ARBA" id="ARBA00022473"/>
    </source>
</evidence>
<dbReference type="AlphaFoldDB" id="A0A834R729"/>
<reference evidence="10" key="2">
    <citation type="submission" date="2020-01" db="EMBL/GenBank/DDBJ databases">
        <authorList>
            <person name="Korhonen P.K.K."/>
            <person name="Guangxu M.G."/>
            <person name="Wang T.W."/>
            <person name="Stroehlein A.J.S."/>
            <person name="Young N.D."/>
            <person name="Ang C.-S.A."/>
            <person name="Fernando D.W.F."/>
            <person name="Lu H.L."/>
            <person name="Taylor S.T."/>
            <person name="Ehtesham M.E.M."/>
            <person name="Najaraj S.H.N."/>
            <person name="Harsha G.H.G."/>
            <person name="Madugundu A.M."/>
            <person name="Renuse S.R."/>
            <person name="Holt D.H."/>
            <person name="Pandey A.P."/>
            <person name="Papenfuss A.P."/>
            <person name="Gasser R.B.G."/>
            <person name="Fischer K.F."/>
        </authorList>
    </citation>
    <scope>NUCLEOTIDE SEQUENCE</scope>
    <source>
        <strain evidence="10">SSS_KF_BRIS2020</strain>
    </source>
</reference>
<dbReference type="PROSITE" id="PS00027">
    <property type="entry name" value="HOMEOBOX_1"/>
    <property type="match status" value="1"/>
</dbReference>
<dbReference type="InterPro" id="IPR020479">
    <property type="entry name" value="HD_metazoa"/>
</dbReference>
<dbReference type="EnsemblMetazoa" id="SSS_8229s_mrna">
    <property type="protein sequence ID" value="KAF7490850.1"/>
    <property type="gene ID" value="SSS_8229"/>
</dbReference>
<feature type="domain" description="Homeobox" evidence="9">
    <location>
        <begin position="199"/>
        <end position="259"/>
    </location>
</feature>
<dbReference type="SMART" id="SM00389">
    <property type="entry name" value="HOX"/>
    <property type="match status" value="1"/>
</dbReference>
<dbReference type="GO" id="GO:0048598">
    <property type="term" value="P:embryonic morphogenesis"/>
    <property type="evidence" value="ECO:0007669"/>
    <property type="project" value="TreeGrafter"/>
</dbReference>
<organism evidence="10">
    <name type="scientific">Sarcoptes scabiei</name>
    <name type="common">Itch mite</name>
    <name type="synonym">Acarus scabiei</name>
    <dbReference type="NCBI Taxonomy" id="52283"/>
    <lineage>
        <taxon>Eukaryota</taxon>
        <taxon>Metazoa</taxon>
        <taxon>Ecdysozoa</taxon>
        <taxon>Arthropoda</taxon>
        <taxon>Chelicerata</taxon>
        <taxon>Arachnida</taxon>
        <taxon>Acari</taxon>
        <taxon>Acariformes</taxon>
        <taxon>Sarcoptiformes</taxon>
        <taxon>Astigmata</taxon>
        <taxon>Psoroptidia</taxon>
        <taxon>Sarcoptoidea</taxon>
        <taxon>Sarcoptidae</taxon>
        <taxon>Sarcoptinae</taxon>
        <taxon>Sarcoptes</taxon>
    </lineage>
</organism>
<dbReference type="OrthoDB" id="6159439at2759"/>
<evidence type="ECO:0000259" key="9">
    <source>
        <dbReference type="PROSITE" id="PS50071"/>
    </source>
</evidence>
<evidence type="ECO:0000313" key="11">
    <source>
        <dbReference type="EnsemblMetazoa" id="KAF7490850.1"/>
    </source>
</evidence>
<evidence type="ECO:0000256" key="3">
    <source>
        <dbReference type="ARBA" id="ARBA00023125"/>
    </source>
</evidence>
<keyword evidence="4 7" id="KW-0371">Homeobox</keyword>
<evidence type="ECO:0000313" key="12">
    <source>
        <dbReference type="Proteomes" id="UP000070412"/>
    </source>
</evidence>
<dbReference type="PROSITE" id="PS50071">
    <property type="entry name" value="HOMEOBOX_2"/>
    <property type="match status" value="1"/>
</dbReference>
<dbReference type="GO" id="GO:0000981">
    <property type="term" value="F:DNA-binding transcription factor activity, RNA polymerase II-specific"/>
    <property type="evidence" value="ECO:0007669"/>
    <property type="project" value="InterPro"/>
</dbReference>
<dbReference type="CDD" id="cd00086">
    <property type="entry name" value="homeodomain"/>
    <property type="match status" value="1"/>
</dbReference>
<comment type="similarity">
    <text evidence="6">Belongs to the Msh homeobox family.</text>
</comment>
<keyword evidence="2" id="KW-0217">Developmental protein</keyword>
<evidence type="ECO:0000256" key="1">
    <source>
        <dbReference type="ARBA" id="ARBA00004123"/>
    </source>
</evidence>
<dbReference type="Gene3D" id="2.60.40.4370">
    <property type="match status" value="1"/>
</dbReference>
<sequence length="502" mass="57542">MNIGERRKVTSAKINPNDCIDNLEHPFSINRLLDDDPLLQSKPIGSQQMSSYIDRSIESKRLFADKQSMNDSNLMNKLLLLNRNPCLYSFDILGKHSQQQQQQTNSQYKVLFPLEFDKFYHPIDSYQNQSSSSSSSSPSIPSLPISLKHIVENQERPQNLTNSSKEQLLNTFTSLSWLNSHLLKSVPQNAVKCQLRRHKSNRKPRTPFTTQQLVALEKKFLNKQYLSIAERAEFSSSLNLTETQVKIWFQNRRAKEKRLKEAEVERLRINARSLILSPNGFVDHLVNPHNFVSLAQQFGTNLAPTTQTNLIKQLSLINPNNFIADNSNSNTTRQSSNYGIPSICSIKLEINVYQECVGLLFISHCCKLNIRMNTSIGNQSDVGMDDSQQCLHESSQSQSIKEDCQESINQQEKNETEEFLVHLKFDSDSNPLRNDLNDLKILGLQNGELVIQIGESFYLGQRSKQVQSTILFEYDPSHRFIKNVHRCHMDIAMRRVALKPKS</sequence>
<dbReference type="InterPro" id="IPR009057">
    <property type="entry name" value="Homeodomain-like_sf"/>
</dbReference>
<dbReference type="SUPFAM" id="SSF46689">
    <property type="entry name" value="Homeodomain-like"/>
    <property type="match status" value="1"/>
</dbReference>
<dbReference type="GO" id="GO:0000977">
    <property type="term" value="F:RNA polymerase II transcription regulatory region sequence-specific DNA binding"/>
    <property type="evidence" value="ECO:0007669"/>
    <property type="project" value="TreeGrafter"/>
</dbReference>
<evidence type="ECO:0000256" key="4">
    <source>
        <dbReference type="ARBA" id="ARBA00023155"/>
    </source>
</evidence>
<dbReference type="InterPro" id="IPR017970">
    <property type="entry name" value="Homeobox_CS"/>
</dbReference>
<evidence type="ECO:0000313" key="10">
    <source>
        <dbReference type="EMBL" id="KAF7490850.1"/>
    </source>
</evidence>
<dbReference type="InterPro" id="IPR050674">
    <property type="entry name" value="Msh_Homeobox_Regulators"/>
</dbReference>
<proteinExistence type="inferred from homology"/>
<dbReference type="PANTHER" id="PTHR24338">
    <property type="entry name" value="HOMEOBOX PROTEIN MSX"/>
    <property type="match status" value="1"/>
</dbReference>
<keyword evidence="5 7" id="KW-0539">Nucleus</keyword>
<dbReference type="Proteomes" id="UP000070412">
    <property type="component" value="Unassembled WGS sequence"/>
</dbReference>
<protein>
    <submittedName>
        <fullName evidence="10">Homeobox -like protein</fullName>
    </submittedName>
</protein>
<reference evidence="11" key="3">
    <citation type="submission" date="2022-06" db="UniProtKB">
        <authorList>
            <consortium name="EnsemblMetazoa"/>
        </authorList>
    </citation>
    <scope>IDENTIFICATION</scope>
</reference>
<evidence type="ECO:0000256" key="6">
    <source>
        <dbReference type="ARBA" id="ARBA00038425"/>
    </source>
</evidence>
<evidence type="ECO:0000256" key="5">
    <source>
        <dbReference type="ARBA" id="ARBA00023242"/>
    </source>
</evidence>
<dbReference type="Gene3D" id="1.10.10.60">
    <property type="entry name" value="Homeodomain-like"/>
    <property type="match status" value="1"/>
</dbReference>